<evidence type="ECO:0000313" key="3">
    <source>
        <dbReference type="EMBL" id="SME97931.1"/>
    </source>
</evidence>
<proteinExistence type="predicted"/>
<dbReference type="PANTHER" id="PTHR34406:SF1">
    <property type="entry name" value="PROTEIN YCEI"/>
    <property type="match status" value="1"/>
</dbReference>
<keyword evidence="1" id="KW-0732">Signal</keyword>
<dbReference type="STRING" id="560819.SAMN05428998_102124"/>
<organism evidence="3 4">
    <name type="scientific">Tistlia consotensis USBA 355</name>
    <dbReference type="NCBI Taxonomy" id="560819"/>
    <lineage>
        <taxon>Bacteria</taxon>
        <taxon>Pseudomonadati</taxon>
        <taxon>Pseudomonadota</taxon>
        <taxon>Alphaproteobacteria</taxon>
        <taxon>Rhodospirillales</taxon>
        <taxon>Rhodovibrionaceae</taxon>
        <taxon>Tistlia</taxon>
    </lineage>
</organism>
<keyword evidence="4" id="KW-1185">Reference proteome</keyword>
<evidence type="ECO:0000259" key="2">
    <source>
        <dbReference type="SMART" id="SM00867"/>
    </source>
</evidence>
<reference evidence="3 4" key="1">
    <citation type="submission" date="2017-04" db="EMBL/GenBank/DDBJ databases">
        <authorList>
            <person name="Afonso C.L."/>
            <person name="Miller P.J."/>
            <person name="Scott M.A."/>
            <person name="Spackman E."/>
            <person name="Goraichik I."/>
            <person name="Dimitrov K.M."/>
            <person name="Suarez D.L."/>
            <person name="Swayne D.E."/>
        </authorList>
    </citation>
    <scope>NUCLEOTIDE SEQUENCE [LARGE SCALE GENOMIC DNA]</scope>
    <source>
        <strain evidence="3 4">USBA 355</strain>
    </source>
</reference>
<dbReference type="Proteomes" id="UP000192917">
    <property type="component" value="Unassembled WGS sequence"/>
</dbReference>
<sequence length="193" mass="20797">MMRRPAVLLLLLLLLGLGPAVPAAAQAPVLWTVDPAHSRLGFLFEQSGSRYEGRFARWTAEIAFDPGDLAHSTVAVVINLASADTGSDQRDELLRSASLFDVADYPEGRFLADEIAATGADRYEARGQLTLRDVTRDVVLPFSLTIADGRASASGRLGIRRLDYGVGQGQWHDTGMVGDAVTIVFELVATRAE</sequence>
<dbReference type="AlphaFoldDB" id="A0A1Y6B846"/>
<feature type="chain" id="PRO_5013187263" evidence="1">
    <location>
        <begin position="24"/>
        <end position="193"/>
    </location>
</feature>
<dbReference type="Pfam" id="PF04264">
    <property type="entry name" value="YceI"/>
    <property type="match status" value="1"/>
</dbReference>
<evidence type="ECO:0000313" key="4">
    <source>
        <dbReference type="Proteomes" id="UP000192917"/>
    </source>
</evidence>
<protein>
    <submittedName>
        <fullName evidence="3">Polyisoprenoid-binding protein YceI</fullName>
    </submittedName>
</protein>
<dbReference type="PANTHER" id="PTHR34406">
    <property type="entry name" value="PROTEIN YCEI"/>
    <property type="match status" value="1"/>
</dbReference>
<evidence type="ECO:0000256" key="1">
    <source>
        <dbReference type="SAM" id="SignalP"/>
    </source>
</evidence>
<dbReference type="RefSeq" id="WP_085121201.1">
    <property type="nucleotide sequence ID" value="NZ_FWZX01000002.1"/>
</dbReference>
<dbReference type="SUPFAM" id="SSF101874">
    <property type="entry name" value="YceI-like"/>
    <property type="match status" value="1"/>
</dbReference>
<dbReference type="InterPro" id="IPR007372">
    <property type="entry name" value="Lipid/polyisoprenoid-bd_YceI"/>
</dbReference>
<gene>
    <name evidence="3" type="ORF">SAMN05428998_102124</name>
</gene>
<feature type="domain" description="Lipid/polyisoprenoid-binding YceI-like" evidence="2">
    <location>
        <begin position="30"/>
        <end position="190"/>
    </location>
</feature>
<dbReference type="SMART" id="SM00867">
    <property type="entry name" value="YceI"/>
    <property type="match status" value="1"/>
</dbReference>
<dbReference type="EMBL" id="FWZX01000002">
    <property type="protein sequence ID" value="SME97931.1"/>
    <property type="molecule type" value="Genomic_DNA"/>
</dbReference>
<name>A0A1Y6B846_9PROT</name>
<dbReference type="Gene3D" id="2.40.128.110">
    <property type="entry name" value="Lipid/polyisoprenoid-binding, YceI-like"/>
    <property type="match status" value="1"/>
</dbReference>
<dbReference type="InterPro" id="IPR036761">
    <property type="entry name" value="TTHA0802/YceI-like_sf"/>
</dbReference>
<accession>A0A1Y6B846</accession>
<feature type="signal peptide" evidence="1">
    <location>
        <begin position="1"/>
        <end position="23"/>
    </location>
</feature>